<keyword evidence="2" id="KW-1185">Reference proteome</keyword>
<organism evidence="1 2">
    <name type="scientific">Cercophora newfieldiana</name>
    <dbReference type="NCBI Taxonomy" id="92897"/>
    <lineage>
        <taxon>Eukaryota</taxon>
        <taxon>Fungi</taxon>
        <taxon>Dikarya</taxon>
        <taxon>Ascomycota</taxon>
        <taxon>Pezizomycotina</taxon>
        <taxon>Sordariomycetes</taxon>
        <taxon>Sordariomycetidae</taxon>
        <taxon>Sordariales</taxon>
        <taxon>Lasiosphaeriaceae</taxon>
        <taxon>Cercophora</taxon>
    </lineage>
</organism>
<name>A0AA39YCF7_9PEZI</name>
<dbReference type="EMBL" id="JAULSV010000003">
    <property type="protein sequence ID" value="KAK0649749.1"/>
    <property type="molecule type" value="Genomic_DNA"/>
</dbReference>
<evidence type="ECO:0000313" key="1">
    <source>
        <dbReference type="EMBL" id="KAK0649749.1"/>
    </source>
</evidence>
<accession>A0AA39YCF7</accession>
<proteinExistence type="predicted"/>
<sequence length="221" mass="25363">MAATIVDTYRPAEYQALPHLDNAFDTFLERSPQHIIEEKMMEVFRKHQVYNELAVCLIHRHFDMADNEKLVEFGALSTPWVVRDENMMGGSVKPRSWIFRGGRMIPYEFGFNEWGQTEVYKDLPNKPEFYTEFNAILQAEGLSELLGLTLLTERKKEGIVKVEKTFGRANIVFTQPDSWSEENAKEAVPAQWEYAPGIGDFVVPVKKMLCISGCICHRGLP</sequence>
<dbReference type="AlphaFoldDB" id="A0AA39YCF7"/>
<comment type="caution">
    <text evidence="1">The sequence shown here is derived from an EMBL/GenBank/DDBJ whole genome shotgun (WGS) entry which is preliminary data.</text>
</comment>
<evidence type="ECO:0000313" key="2">
    <source>
        <dbReference type="Proteomes" id="UP001174936"/>
    </source>
</evidence>
<protein>
    <submittedName>
        <fullName evidence="1">Uncharacterized protein</fullName>
    </submittedName>
</protein>
<gene>
    <name evidence="1" type="ORF">B0T16DRAFT_410657</name>
</gene>
<dbReference type="Proteomes" id="UP001174936">
    <property type="component" value="Unassembled WGS sequence"/>
</dbReference>
<reference evidence="1" key="1">
    <citation type="submission" date="2023-06" db="EMBL/GenBank/DDBJ databases">
        <title>Genome-scale phylogeny and comparative genomics of the fungal order Sordariales.</title>
        <authorList>
            <consortium name="Lawrence Berkeley National Laboratory"/>
            <person name="Hensen N."/>
            <person name="Bonometti L."/>
            <person name="Westerberg I."/>
            <person name="Brannstrom I.O."/>
            <person name="Guillou S."/>
            <person name="Cros-Aarteil S."/>
            <person name="Calhoun S."/>
            <person name="Haridas S."/>
            <person name="Kuo A."/>
            <person name="Mondo S."/>
            <person name="Pangilinan J."/>
            <person name="Riley R."/>
            <person name="Labutti K."/>
            <person name="Andreopoulos B."/>
            <person name="Lipzen A."/>
            <person name="Chen C."/>
            <person name="Yanf M."/>
            <person name="Daum C."/>
            <person name="Ng V."/>
            <person name="Clum A."/>
            <person name="Steindorff A."/>
            <person name="Ohm R."/>
            <person name="Martin F."/>
            <person name="Silar P."/>
            <person name="Natvig D."/>
            <person name="Lalanne C."/>
            <person name="Gautier V."/>
            <person name="Ament-Velasquez S.L."/>
            <person name="Kruys A."/>
            <person name="Hutchinson M.I."/>
            <person name="Powell A.J."/>
            <person name="Barry K."/>
            <person name="Miller A.N."/>
            <person name="Grigoriev I.V."/>
            <person name="Debuchy R."/>
            <person name="Gladieux P."/>
            <person name="Thoren M.H."/>
            <person name="Johannesson H."/>
        </authorList>
    </citation>
    <scope>NUCLEOTIDE SEQUENCE</scope>
    <source>
        <strain evidence="1">SMH2532-1</strain>
    </source>
</reference>